<dbReference type="AlphaFoldDB" id="A0A2G8KSS0"/>
<dbReference type="Proteomes" id="UP000230750">
    <property type="component" value="Unassembled WGS sequence"/>
</dbReference>
<protein>
    <submittedName>
        <fullName evidence="1">Uncharacterized protein</fullName>
    </submittedName>
</protein>
<dbReference type="EMBL" id="MRZV01000394">
    <property type="protein sequence ID" value="PIK51005.1"/>
    <property type="molecule type" value="Genomic_DNA"/>
</dbReference>
<organism evidence="1 2">
    <name type="scientific">Stichopus japonicus</name>
    <name type="common">Sea cucumber</name>
    <dbReference type="NCBI Taxonomy" id="307972"/>
    <lineage>
        <taxon>Eukaryota</taxon>
        <taxon>Metazoa</taxon>
        <taxon>Echinodermata</taxon>
        <taxon>Eleutherozoa</taxon>
        <taxon>Echinozoa</taxon>
        <taxon>Holothuroidea</taxon>
        <taxon>Aspidochirotacea</taxon>
        <taxon>Aspidochirotida</taxon>
        <taxon>Stichopodidae</taxon>
        <taxon>Apostichopus</taxon>
    </lineage>
</organism>
<reference evidence="1 2" key="1">
    <citation type="journal article" date="2017" name="PLoS Biol.">
        <title>The sea cucumber genome provides insights into morphological evolution and visceral regeneration.</title>
        <authorList>
            <person name="Zhang X."/>
            <person name="Sun L."/>
            <person name="Yuan J."/>
            <person name="Sun Y."/>
            <person name="Gao Y."/>
            <person name="Zhang L."/>
            <person name="Li S."/>
            <person name="Dai H."/>
            <person name="Hamel J.F."/>
            <person name="Liu C."/>
            <person name="Yu Y."/>
            <person name="Liu S."/>
            <person name="Lin W."/>
            <person name="Guo K."/>
            <person name="Jin S."/>
            <person name="Xu P."/>
            <person name="Storey K.B."/>
            <person name="Huan P."/>
            <person name="Zhang T."/>
            <person name="Zhou Y."/>
            <person name="Zhang J."/>
            <person name="Lin C."/>
            <person name="Li X."/>
            <person name="Xing L."/>
            <person name="Huo D."/>
            <person name="Sun M."/>
            <person name="Wang L."/>
            <person name="Mercier A."/>
            <person name="Li F."/>
            <person name="Yang H."/>
            <person name="Xiang J."/>
        </authorList>
    </citation>
    <scope>NUCLEOTIDE SEQUENCE [LARGE SCALE GENOMIC DNA]</scope>
    <source>
        <strain evidence="1">Shaxun</strain>
        <tissue evidence="1">Muscle</tissue>
    </source>
</reference>
<keyword evidence="2" id="KW-1185">Reference proteome</keyword>
<evidence type="ECO:0000313" key="2">
    <source>
        <dbReference type="Proteomes" id="UP000230750"/>
    </source>
</evidence>
<gene>
    <name evidence="1" type="ORF">BSL78_12085</name>
</gene>
<accession>A0A2G8KSS0</accession>
<proteinExistence type="predicted"/>
<evidence type="ECO:0000313" key="1">
    <source>
        <dbReference type="EMBL" id="PIK51005.1"/>
    </source>
</evidence>
<name>A0A2G8KSS0_STIJA</name>
<sequence length="220" mass="26121">MLNTMYNELWLIVVTKRIQEIPVHLICATSKARVPQEYNTNLVRAYHDHARFDYETARPLNDLNTSLVRSLRAQHDQGTIYTFSIRSLRTRSFNGPKLAYPLVYVTIWQLKPQNSRHTLDSNMADRQLTADLQYRTAVVTVVMAVTLLTRRRRRREEEEQRRRKIKHQIWVRTWLLRRPEHGFYEALMQEMAREDRSGFQNTCCTLVVGATRVRLLTYSL</sequence>
<comment type="caution">
    <text evidence="1">The sequence shown here is derived from an EMBL/GenBank/DDBJ whole genome shotgun (WGS) entry which is preliminary data.</text>
</comment>